<dbReference type="PANTHER" id="PTHR46230">
    <property type="match status" value="1"/>
</dbReference>
<proteinExistence type="inferred from homology"/>
<dbReference type="Gene3D" id="3.30.300.90">
    <property type="entry name" value="BolA-like"/>
    <property type="match status" value="1"/>
</dbReference>
<dbReference type="AlphaFoldDB" id="E0XS70"/>
<dbReference type="PIRSF" id="PIRSF003113">
    <property type="entry name" value="BolA"/>
    <property type="match status" value="1"/>
</dbReference>
<evidence type="ECO:0000313" key="2">
    <source>
        <dbReference type="EMBL" id="ADI17261.1"/>
    </source>
</evidence>
<dbReference type="GO" id="GO:0016226">
    <property type="term" value="P:iron-sulfur cluster assembly"/>
    <property type="evidence" value="ECO:0007669"/>
    <property type="project" value="TreeGrafter"/>
</dbReference>
<comment type="similarity">
    <text evidence="1">Belongs to the BolA/IbaG family.</text>
</comment>
<organism evidence="2">
    <name type="scientific">uncultured alpha proteobacterium HF0070_17D04</name>
    <dbReference type="NCBI Taxonomy" id="710805"/>
    <lineage>
        <taxon>Bacteria</taxon>
        <taxon>Pseudomonadati</taxon>
        <taxon>Pseudomonadota</taxon>
        <taxon>Alphaproteobacteria</taxon>
        <taxon>environmental samples</taxon>
    </lineage>
</organism>
<protein>
    <recommendedName>
        <fullName evidence="3">Stress-induced morphogen</fullName>
    </recommendedName>
</protein>
<name>E0XS70_9PROT</name>
<dbReference type="EMBL" id="GU474859">
    <property type="protein sequence ID" value="ADI17261.1"/>
    <property type="molecule type" value="Genomic_DNA"/>
</dbReference>
<sequence length="85" mass="9308">MTMADAIARKLQDALSPREIEVRDVSHQHAGHAGWRAGGETHFEVVMKADIFAGKSRVECHRMVNSILAEELASSVHALQLTLSS</sequence>
<dbReference type="PANTHER" id="PTHR46230:SF7">
    <property type="entry name" value="BOLA-LIKE PROTEIN 1"/>
    <property type="match status" value="1"/>
</dbReference>
<dbReference type="InterPro" id="IPR036065">
    <property type="entry name" value="BolA-like_sf"/>
</dbReference>
<accession>E0XS70</accession>
<dbReference type="SUPFAM" id="SSF82657">
    <property type="entry name" value="BolA-like"/>
    <property type="match status" value="1"/>
</dbReference>
<dbReference type="InterPro" id="IPR002634">
    <property type="entry name" value="BolA"/>
</dbReference>
<evidence type="ECO:0000256" key="1">
    <source>
        <dbReference type="RuleBase" id="RU003860"/>
    </source>
</evidence>
<reference evidence="2" key="1">
    <citation type="journal article" date="2011" name="Environ. Microbiol.">
        <title>Time-series analyses of Monterey Bay coastal microbial picoplankton using a 'genome proxy' microarray.</title>
        <authorList>
            <person name="Rich V.I."/>
            <person name="Pham V.D."/>
            <person name="Eppley J."/>
            <person name="Shi Y."/>
            <person name="DeLong E.F."/>
        </authorList>
    </citation>
    <scope>NUCLEOTIDE SEQUENCE</scope>
</reference>
<evidence type="ECO:0008006" key="3">
    <source>
        <dbReference type="Google" id="ProtNLM"/>
    </source>
</evidence>
<dbReference type="Pfam" id="PF01722">
    <property type="entry name" value="BolA"/>
    <property type="match status" value="1"/>
</dbReference>